<feature type="compositionally biased region" description="Gly residues" evidence="2">
    <location>
        <begin position="145"/>
        <end position="157"/>
    </location>
</feature>
<keyword evidence="5" id="KW-1185">Reference proteome</keyword>
<evidence type="ECO:0000313" key="4">
    <source>
        <dbReference type="EMBL" id="MBO3086589.1"/>
    </source>
</evidence>
<evidence type="ECO:0000313" key="5">
    <source>
        <dbReference type="Proteomes" id="UP000678317"/>
    </source>
</evidence>
<protein>
    <submittedName>
        <fullName evidence="4">Tyrosine-type recombinase/integrase</fullName>
    </submittedName>
</protein>
<dbReference type="Gene3D" id="1.10.443.10">
    <property type="entry name" value="Intergrase catalytic core"/>
    <property type="match status" value="1"/>
</dbReference>
<dbReference type="EMBL" id="JAGFBM010000010">
    <property type="protein sequence ID" value="MBO3086589.1"/>
    <property type="molecule type" value="Genomic_DNA"/>
</dbReference>
<evidence type="ECO:0000256" key="2">
    <source>
        <dbReference type="SAM" id="MobiDB-lite"/>
    </source>
</evidence>
<gene>
    <name evidence="4" type="ORF">J4035_18240</name>
</gene>
<dbReference type="InterPro" id="IPR011010">
    <property type="entry name" value="DNA_brk_join_enz"/>
</dbReference>
<keyword evidence="1" id="KW-0233">DNA recombination</keyword>
<name>A0ABS3SLG6_9CELL</name>
<evidence type="ECO:0000259" key="3">
    <source>
        <dbReference type="PROSITE" id="PS51898"/>
    </source>
</evidence>
<feature type="region of interest" description="Disordered" evidence="2">
    <location>
        <begin position="136"/>
        <end position="157"/>
    </location>
</feature>
<dbReference type="InterPro" id="IPR013762">
    <property type="entry name" value="Integrase-like_cat_sf"/>
</dbReference>
<dbReference type="PROSITE" id="PS51898">
    <property type="entry name" value="TYR_RECOMBINASE"/>
    <property type="match status" value="1"/>
</dbReference>
<proteinExistence type="predicted"/>
<reference evidence="4 5" key="1">
    <citation type="submission" date="2021-03" db="EMBL/GenBank/DDBJ databases">
        <title>novel species in genus Cellulomonas.</title>
        <authorList>
            <person name="Zhang G."/>
        </authorList>
    </citation>
    <scope>NUCLEOTIDE SEQUENCE [LARGE SCALE GENOMIC DNA]</scope>
    <source>
        <strain evidence="5">zg-ZUI188</strain>
    </source>
</reference>
<dbReference type="Proteomes" id="UP000678317">
    <property type="component" value="Unassembled WGS sequence"/>
</dbReference>
<dbReference type="SUPFAM" id="SSF56349">
    <property type="entry name" value="DNA breaking-rejoining enzymes"/>
    <property type="match status" value="1"/>
</dbReference>
<evidence type="ECO:0000256" key="1">
    <source>
        <dbReference type="ARBA" id="ARBA00023172"/>
    </source>
</evidence>
<accession>A0ABS3SLG6</accession>
<organism evidence="4 5">
    <name type="scientific">Cellulomonas fengjieae</name>
    <dbReference type="NCBI Taxonomy" id="2819978"/>
    <lineage>
        <taxon>Bacteria</taxon>
        <taxon>Bacillati</taxon>
        <taxon>Actinomycetota</taxon>
        <taxon>Actinomycetes</taxon>
        <taxon>Micrococcales</taxon>
        <taxon>Cellulomonadaceae</taxon>
        <taxon>Cellulomonas</taxon>
    </lineage>
</organism>
<sequence length="157" mass="16880">MRPPARPPRTARLVTASAEWRHLGESVERFADAAHAELANRVLPIVRDLANGKAADDLLLTTAQGAQLHRSAVLRTLHWTTTGGGRRLHDLRHTAACLWLSRGVDPGTVQAWCGHESIATTNRYLHFLGTGADQAGLSRLNEGPGRPGGAHDGVGHE</sequence>
<feature type="domain" description="Tyr recombinase" evidence="3">
    <location>
        <begin position="1"/>
        <end position="139"/>
    </location>
</feature>
<comment type="caution">
    <text evidence="4">The sequence shown here is derived from an EMBL/GenBank/DDBJ whole genome shotgun (WGS) entry which is preliminary data.</text>
</comment>
<dbReference type="InterPro" id="IPR002104">
    <property type="entry name" value="Integrase_catalytic"/>
</dbReference>
<dbReference type="Pfam" id="PF00589">
    <property type="entry name" value="Phage_integrase"/>
    <property type="match status" value="1"/>
</dbReference>